<dbReference type="PANTHER" id="PTHR12289:SF32">
    <property type="entry name" value="GST_C_6 DOMAIN-CONTAINING PROTEIN"/>
    <property type="match status" value="1"/>
</dbReference>
<keyword evidence="1" id="KW-0472">Membrane</keyword>
<dbReference type="SUPFAM" id="SSF52833">
    <property type="entry name" value="Thioredoxin-like"/>
    <property type="match status" value="1"/>
</dbReference>
<organism evidence="3 4">
    <name type="scientific">Pristionchus entomophagus</name>
    <dbReference type="NCBI Taxonomy" id="358040"/>
    <lineage>
        <taxon>Eukaryota</taxon>
        <taxon>Metazoa</taxon>
        <taxon>Ecdysozoa</taxon>
        <taxon>Nematoda</taxon>
        <taxon>Chromadorea</taxon>
        <taxon>Rhabditida</taxon>
        <taxon>Rhabditina</taxon>
        <taxon>Diplogasteromorpha</taxon>
        <taxon>Diplogasteroidea</taxon>
        <taxon>Neodiplogasteridae</taxon>
        <taxon>Pristionchus</taxon>
    </lineage>
</organism>
<name>A0AAV5TKF7_9BILA</name>
<feature type="domain" description="Thioredoxin-like fold" evidence="2">
    <location>
        <begin position="67"/>
        <end position="153"/>
    </location>
</feature>
<dbReference type="PANTHER" id="PTHR12289">
    <property type="entry name" value="METAXIN RELATED"/>
    <property type="match status" value="1"/>
</dbReference>
<evidence type="ECO:0000259" key="2">
    <source>
        <dbReference type="Pfam" id="PF17172"/>
    </source>
</evidence>
<gene>
    <name evidence="3" type="ORF">PENTCL1PPCAC_16960</name>
</gene>
<proteinExistence type="predicted"/>
<dbReference type="InterPro" id="IPR036249">
    <property type="entry name" value="Thioredoxin-like_sf"/>
</dbReference>
<feature type="non-terminal residue" evidence="3">
    <location>
        <position position="270"/>
    </location>
</feature>
<keyword evidence="4" id="KW-1185">Reference proteome</keyword>
<dbReference type="InterPro" id="IPR050931">
    <property type="entry name" value="Mito_Protein_Transport_Metaxin"/>
</dbReference>
<keyword evidence="1" id="KW-1133">Transmembrane helix</keyword>
<dbReference type="EMBL" id="BTSX01000004">
    <property type="protein sequence ID" value="GMS94785.1"/>
    <property type="molecule type" value="Genomic_DNA"/>
</dbReference>
<evidence type="ECO:0000313" key="4">
    <source>
        <dbReference type="Proteomes" id="UP001432027"/>
    </source>
</evidence>
<dbReference type="GO" id="GO:0005737">
    <property type="term" value="C:cytoplasm"/>
    <property type="evidence" value="ECO:0007669"/>
    <property type="project" value="TreeGrafter"/>
</dbReference>
<reference evidence="3" key="1">
    <citation type="submission" date="2023-10" db="EMBL/GenBank/DDBJ databases">
        <title>Genome assembly of Pristionchus species.</title>
        <authorList>
            <person name="Yoshida K."/>
            <person name="Sommer R.J."/>
        </authorList>
    </citation>
    <scope>NUCLEOTIDE SEQUENCE</scope>
    <source>
        <strain evidence="3">RS0144</strain>
    </source>
</reference>
<evidence type="ECO:0000313" key="3">
    <source>
        <dbReference type="EMBL" id="GMS94785.1"/>
    </source>
</evidence>
<evidence type="ECO:0000256" key="1">
    <source>
        <dbReference type="SAM" id="Phobius"/>
    </source>
</evidence>
<keyword evidence="1" id="KW-0812">Transmembrane</keyword>
<sequence length="270" mass="30326">MFGCDCCCISSFVYLVGLFAIASKVIPFVVKKIKGNKPVELQEKNYQKDVVYLYQFPGTPTASSFSPFCIKIEAFCRLHNIKMERRNTLTNRGQNNLLPLVELNGEQHADSQIIVRRITQIFNLKAYPDEQTAAIGHAVDRLLDNHTFNLTLMAKKDVVGEIMSVMVADKVPSFLLPLVKTIGGCFQAIKMAERGALSVGKFKENENDLVQLQMILGKKKFLLGEEPTAVDSTALGQFGSNYLAVPAARFYIHDLIESSEFFSLREYLER</sequence>
<protein>
    <recommendedName>
        <fullName evidence="2">Thioredoxin-like fold domain-containing protein</fullName>
    </recommendedName>
</protein>
<dbReference type="InterPro" id="IPR012336">
    <property type="entry name" value="Thioredoxin-like_fold"/>
</dbReference>
<feature type="transmembrane region" description="Helical" evidence="1">
    <location>
        <begin position="12"/>
        <end position="30"/>
    </location>
</feature>
<dbReference type="AlphaFoldDB" id="A0AAV5TKF7"/>
<comment type="caution">
    <text evidence="3">The sequence shown here is derived from an EMBL/GenBank/DDBJ whole genome shotgun (WGS) entry which is preliminary data.</text>
</comment>
<accession>A0AAV5TKF7</accession>
<dbReference type="Proteomes" id="UP001432027">
    <property type="component" value="Unassembled WGS sequence"/>
</dbReference>
<dbReference type="Pfam" id="PF17172">
    <property type="entry name" value="GST_N_4"/>
    <property type="match status" value="1"/>
</dbReference>